<keyword evidence="1" id="KW-0175">Coiled coil</keyword>
<evidence type="ECO:0000256" key="2">
    <source>
        <dbReference type="SAM" id="MobiDB-lite"/>
    </source>
</evidence>
<name>A0A0B7FXI7_THACB</name>
<feature type="region of interest" description="Disordered" evidence="2">
    <location>
        <begin position="191"/>
        <end position="219"/>
    </location>
</feature>
<evidence type="ECO:0000313" key="4">
    <source>
        <dbReference type="Proteomes" id="UP000059188"/>
    </source>
</evidence>
<proteinExistence type="predicted"/>
<gene>
    <name evidence="3" type="ORF">RSOLAG1IB_04796</name>
</gene>
<protein>
    <submittedName>
        <fullName evidence="3">Uncharacterized protein</fullName>
    </submittedName>
</protein>
<accession>A0A0B7FXI7</accession>
<dbReference type="OrthoDB" id="10425470at2759"/>
<reference evidence="3 4" key="1">
    <citation type="submission" date="2014-11" db="EMBL/GenBank/DDBJ databases">
        <authorList>
            <person name="Wibberg Daniel"/>
        </authorList>
    </citation>
    <scope>NUCLEOTIDE SEQUENCE [LARGE SCALE GENOMIC DNA]</scope>
    <source>
        <strain evidence="3">Rhizoctonia solani AG1-IB 7/3/14</strain>
    </source>
</reference>
<dbReference type="EMBL" id="LN679106">
    <property type="protein sequence ID" value="CEL62440.1"/>
    <property type="molecule type" value="Genomic_DNA"/>
</dbReference>
<feature type="coiled-coil region" evidence="1">
    <location>
        <begin position="99"/>
        <end position="126"/>
    </location>
</feature>
<keyword evidence="4" id="KW-1185">Reference proteome</keyword>
<evidence type="ECO:0000256" key="1">
    <source>
        <dbReference type="SAM" id="Coils"/>
    </source>
</evidence>
<dbReference type="AlphaFoldDB" id="A0A0B7FXI7"/>
<dbReference type="Proteomes" id="UP000059188">
    <property type="component" value="Unassembled WGS sequence"/>
</dbReference>
<organism evidence="3 4">
    <name type="scientific">Thanatephorus cucumeris (strain AG1-IB / isolate 7/3/14)</name>
    <name type="common">Lettuce bottom rot fungus</name>
    <name type="synonym">Rhizoctonia solani</name>
    <dbReference type="NCBI Taxonomy" id="1108050"/>
    <lineage>
        <taxon>Eukaryota</taxon>
        <taxon>Fungi</taxon>
        <taxon>Dikarya</taxon>
        <taxon>Basidiomycota</taxon>
        <taxon>Agaricomycotina</taxon>
        <taxon>Agaricomycetes</taxon>
        <taxon>Cantharellales</taxon>
        <taxon>Ceratobasidiaceae</taxon>
        <taxon>Rhizoctonia</taxon>
        <taxon>Rhizoctonia solani AG-1</taxon>
    </lineage>
</organism>
<evidence type="ECO:0000313" key="3">
    <source>
        <dbReference type="EMBL" id="CEL62440.1"/>
    </source>
</evidence>
<sequence length="303" mass="35053">MHGQDLEMISLYLSEASLRTLHTTLMAQTRTRNKRSVSRKAPIKIEPKKDDSDTPTFPEYIEHKDGLYRCLLCKDHTLERYMWLGWYGMKQHQKRGTRHKQLVRRWRAARNELKEAQNKRDRSELSLLAGMGGSEATEEQAEFENSTPVGDPDSSLGPVVEYETPALYYPTASWDEPVQQGVRVVFDDLESIGRESEPPVPQTVDSGMDEESSKSDDKLPQNFVCEYGSTKINGCYTCNWCHLPYTPQRKYRRCKRATSTRCEEPAELIRDDSPLLDHPSLKYPDVEDSEPDQLRLHYVLDYE</sequence>
<feature type="region of interest" description="Disordered" evidence="2">
    <location>
        <begin position="132"/>
        <end position="155"/>
    </location>
</feature>